<proteinExistence type="predicted"/>
<dbReference type="AlphaFoldDB" id="A0AAV2H9E5"/>
<comment type="caution">
    <text evidence="3">The sequence shown here is derived from an EMBL/GenBank/DDBJ whole genome shotgun (WGS) entry which is preliminary data.</text>
</comment>
<protein>
    <recommendedName>
        <fullName evidence="2">DUF4587 domain-containing protein</fullName>
    </recommendedName>
</protein>
<dbReference type="PANTHER" id="PTHR28604:SF3">
    <property type="match status" value="1"/>
</dbReference>
<feature type="domain" description="DUF4587" evidence="2">
    <location>
        <begin position="198"/>
        <end position="255"/>
    </location>
</feature>
<evidence type="ECO:0000256" key="1">
    <source>
        <dbReference type="SAM" id="MobiDB-lite"/>
    </source>
</evidence>
<organism evidence="3 4">
    <name type="scientific">Lymnaea stagnalis</name>
    <name type="common">Great pond snail</name>
    <name type="synonym">Helix stagnalis</name>
    <dbReference type="NCBI Taxonomy" id="6523"/>
    <lineage>
        <taxon>Eukaryota</taxon>
        <taxon>Metazoa</taxon>
        <taxon>Spiralia</taxon>
        <taxon>Lophotrochozoa</taxon>
        <taxon>Mollusca</taxon>
        <taxon>Gastropoda</taxon>
        <taxon>Heterobranchia</taxon>
        <taxon>Euthyneura</taxon>
        <taxon>Panpulmonata</taxon>
        <taxon>Hygrophila</taxon>
        <taxon>Lymnaeoidea</taxon>
        <taxon>Lymnaeidae</taxon>
        <taxon>Lymnaea</taxon>
    </lineage>
</organism>
<accession>A0AAV2H9E5</accession>
<name>A0AAV2H9E5_LYMST</name>
<feature type="compositionally biased region" description="Basic and acidic residues" evidence="1">
    <location>
        <begin position="25"/>
        <end position="36"/>
    </location>
</feature>
<feature type="compositionally biased region" description="Basic and acidic residues" evidence="1">
    <location>
        <begin position="64"/>
        <end position="73"/>
    </location>
</feature>
<dbReference type="EMBL" id="CAXITT010000043">
    <property type="protein sequence ID" value="CAL1529134.1"/>
    <property type="molecule type" value="Genomic_DNA"/>
</dbReference>
<dbReference type="InterPro" id="IPR027904">
    <property type="entry name" value="DUF4587"/>
</dbReference>
<feature type="compositionally biased region" description="Polar residues" evidence="1">
    <location>
        <begin position="37"/>
        <end position="47"/>
    </location>
</feature>
<evidence type="ECO:0000313" key="3">
    <source>
        <dbReference type="EMBL" id="CAL1529134.1"/>
    </source>
</evidence>
<sequence length="302" mass="34520">MATDTESMHDNMTRLRMRMVQQKLANERDKLQRPESEASSNGYESQLKLQQAMLKRQELLERIRAEQADDKRPRTYTPRRRYTPSLPPPSRRSLPDINTKQYHFGYYGNGNGNSNSDMAQVKHVIEHQFRQAPQQSYSLPPIQTQAVQPIAAVQPITYLPQPVAQELVPVQAVAPTYAYPALTVRSMDNPRKDTMFNKSDFMDMMMLQNAQMHHMVMQQMMLHQLPGARPATIPFAEQAAPVALMRPSPSVYHHHINSQPNFSMPPMDYRGMGGSGGYYGRSLGRRPINYRARLPMGNRAPV</sequence>
<dbReference type="Pfam" id="PF15248">
    <property type="entry name" value="DUF4587"/>
    <property type="match status" value="1"/>
</dbReference>
<dbReference type="Proteomes" id="UP001497497">
    <property type="component" value="Unassembled WGS sequence"/>
</dbReference>
<keyword evidence="4" id="KW-1185">Reference proteome</keyword>
<gene>
    <name evidence="3" type="ORF">GSLYS_00003289001</name>
</gene>
<dbReference type="PANTHER" id="PTHR28604">
    <property type="match status" value="1"/>
</dbReference>
<reference evidence="3 4" key="1">
    <citation type="submission" date="2024-04" db="EMBL/GenBank/DDBJ databases">
        <authorList>
            <consortium name="Genoscope - CEA"/>
            <person name="William W."/>
        </authorList>
    </citation>
    <scope>NUCLEOTIDE SEQUENCE [LARGE SCALE GENOMIC DNA]</scope>
</reference>
<feature type="region of interest" description="Disordered" evidence="1">
    <location>
        <begin position="20"/>
        <end position="47"/>
    </location>
</feature>
<feature type="region of interest" description="Disordered" evidence="1">
    <location>
        <begin position="64"/>
        <end position="97"/>
    </location>
</feature>
<feature type="non-terminal residue" evidence="3">
    <location>
        <position position="302"/>
    </location>
</feature>
<evidence type="ECO:0000259" key="2">
    <source>
        <dbReference type="Pfam" id="PF15248"/>
    </source>
</evidence>
<dbReference type="InterPro" id="IPR038915">
    <property type="entry name" value="PRR29-like"/>
</dbReference>
<evidence type="ECO:0000313" key="4">
    <source>
        <dbReference type="Proteomes" id="UP001497497"/>
    </source>
</evidence>